<dbReference type="AlphaFoldDB" id="A0A0H2WZG4"/>
<reference evidence="1 2" key="1">
    <citation type="journal article" date="2005" name="J. Bacteriol.">
        <title>Insights on evolution of virulence and resistance from the complete genome analysis of an early methicillin-resistant Staphylococcus aureus strain and a biofilm-producing methicillin-resistant Staphylococcus epidermidis strain.</title>
        <authorList>
            <person name="Gill S.R."/>
            <person name="Fouts D.E."/>
            <person name="Archer G.L."/>
            <person name="Mongodin E.F."/>
            <person name="Deboy R.T."/>
            <person name="Ravel J."/>
            <person name="Paulsen I.T."/>
            <person name="Kolonay J.F."/>
            <person name="Brinkac L."/>
            <person name="Beanan M."/>
            <person name="Dodson R.J."/>
            <person name="Daugherty S.C."/>
            <person name="Madupu R."/>
            <person name="Angiuoli S.V."/>
            <person name="Durkin A.S."/>
            <person name="Haft D.H."/>
            <person name="Vamathevan J."/>
            <person name="Khouri H."/>
            <person name="Utterback T."/>
            <person name="Lee C."/>
            <person name="Dimitrov G."/>
            <person name="Jiang L."/>
            <person name="Qin H."/>
            <person name="Weidman J."/>
            <person name="Tran K."/>
            <person name="Kang K."/>
            <person name="Hance I.R."/>
            <person name="Nelson K.E."/>
            <person name="Fraser C.M."/>
        </authorList>
    </citation>
    <scope>NUCLEOTIDE SEQUENCE [LARGE SCALE GENOMIC DNA]</scope>
    <source>
        <strain evidence="1 2">COL</strain>
    </source>
</reference>
<dbReference type="EMBL" id="CP000046">
    <property type="protein sequence ID" value="AAW38589.1"/>
    <property type="molecule type" value="Genomic_DNA"/>
</dbReference>
<accession>A0A0H2WZG4</accession>
<dbReference type="Proteomes" id="UP000000530">
    <property type="component" value="Chromosome"/>
</dbReference>
<gene>
    <name evidence="1" type="ordered locus">SACOL2588</name>
</gene>
<dbReference type="HOGENOM" id="CLU_1601684_0_0_9"/>
<sequence>MTSIFVFAYLNNTSGNMLFRQQMICACLLANVRHSSIVCLNNICCIVDMRCLNTKIGGIDVSETDEPQGFERTHNILNINQSSLGVVTYITNKLKSTLKQHIIIARGKKRIDYRLSYNFYTTYYDNVEIKKIDCEYTYAMPIAILIRHTMSFDNAHFFAQLRHPVL</sequence>
<name>A0A0H2WZG4_STAAC</name>
<dbReference type="RefSeq" id="WP_001795157.1">
    <property type="nucleotide sequence ID" value="NC_002951.2"/>
</dbReference>
<dbReference type="KEGG" id="sac:SACOL2588"/>
<protein>
    <submittedName>
        <fullName evidence="1">Uncharacterized protein</fullName>
    </submittedName>
</protein>
<organism evidence="1 2">
    <name type="scientific">Staphylococcus aureus (strain COL)</name>
    <dbReference type="NCBI Taxonomy" id="93062"/>
    <lineage>
        <taxon>Bacteria</taxon>
        <taxon>Bacillati</taxon>
        <taxon>Bacillota</taxon>
        <taxon>Bacilli</taxon>
        <taxon>Bacillales</taxon>
        <taxon>Staphylococcaceae</taxon>
        <taxon>Staphylococcus</taxon>
    </lineage>
</organism>
<evidence type="ECO:0000313" key="1">
    <source>
        <dbReference type="EMBL" id="AAW38589.1"/>
    </source>
</evidence>
<evidence type="ECO:0000313" key="2">
    <source>
        <dbReference type="Proteomes" id="UP000000530"/>
    </source>
</evidence>
<proteinExistence type="predicted"/>